<reference evidence="2 3" key="1">
    <citation type="submission" date="2016-11" db="EMBL/GenBank/DDBJ databases">
        <title>Comparative genomics of co-occurring bacteria in distinct bioleaching systems unravels niche-specific adaptation.</title>
        <authorList>
            <person name="Zhang X."/>
            <person name="Liu X."/>
            <person name="Yin H."/>
        </authorList>
    </citation>
    <scope>NUCLEOTIDE SEQUENCE [LARGE SCALE GENOMIC DNA]</scope>
    <source>
        <strain evidence="2 3">DX</strain>
    </source>
</reference>
<evidence type="ECO:0000256" key="1">
    <source>
        <dbReference type="SAM" id="MobiDB-lite"/>
    </source>
</evidence>
<protein>
    <submittedName>
        <fullName evidence="2">Uncharacterized protein</fullName>
    </submittedName>
</protein>
<dbReference type="AlphaFoldDB" id="A0A1V3SXQ6"/>
<dbReference type="EMBL" id="MPOJ01000004">
    <property type="protein sequence ID" value="OOH74376.1"/>
    <property type="molecule type" value="Genomic_DNA"/>
</dbReference>
<evidence type="ECO:0000313" key="3">
    <source>
        <dbReference type="Proteomes" id="UP000188586"/>
    </source>
</evidence>
<gene>
    <name evidence="2" type="ORF">BOX24_01950</name>
</gene>
<proteinExistence type="predicted"/>
<accession>A0A1V3SXQ6</accession>
<name>A0A1V3SXQ6_9BACT</name>
<sequence>MRNFPEATRKIRTKANLSVGGERSNAINSPKGCQDKSFSPGTIDFSPSERLLPPAYRIVFQDSTPLPKRFSGFALMD</sequence>
<feature type="region of interest" description="Disordered" evidence="1">
    <location>
        <begin position="19"/>
        <end position="40"/>
    </location>
</feature>
<dbReference type="Proteomes" id="UP000188586">
    <property type="component" value="Unassembled WGS sequence"/>
</dbReference>
<evidence type="ECO:0000313" key="2">
    <source>
        <dbReference type="EMBL" id="OOH74376.1"/>
    </source>
</evidence>
<comment type="caution">
    <text evidence="2">The sequence shown here is derived from an EMBL/GenBank/DDBJ whole genome shotgun (WGS) entry which is preliminary data.</text>
</comment>
<organism evidence="2 3">
    <name type="scientific">Leptospirillum ferriphilum</name>
    <dbReference type="NCBI Taxonomy" id="178606"/>
    <lineage>
        <taxon>Bacteria</taxon>
        <taxon>Pseudomonadati</taxon>
        <taxon>Nitrospirota</taxon>
        <taxon>Nitrospiria</taxon>
        <taxon>Nitrospirales</taxon>
        <taxon>Nitrospiraceae</taxon>
        <taxon>Leptospirillum</taxon>
    </lineage>
</organism>